<accession>A0A483AY64</accession>
<dbReference type="GO" id="GO:0046872">
    <property type="term" value="F:metal ion binding"/>
    <property type="evidence" value="ECO:0007669"/>
    <property type="project" value="UniProtKB-KW"/>
</dbReference>
<protein>
    <submittedName>
        <fullName evidence="14">Cytochrome d ubiquinol oxidase subunit II</fullName>
    </submittedName>
</protein>
<dbReference type="EMBL" id="WERV01000006">
    <property type="protein sequence ID" value="MDV7715658.1"/>
    <property type="molecule type" value="Genomic_DNA"/>
</dbReference>
<feature type="transmembrane region" description="Helical" evidence="12">
    <location>
        <begin position="6"/>
        <end position="25"/>
    </location>
</feature>
<dbReference type="Proteomes" id="UP001281024">
    <property type="component" value="Unassembled WGS sequence"/>
</dbReference>
<evidence type="ECO:0000256" key="10">
    <source>
        <dbReference type="ARBA" id="ARBA00023004"/>
    </source>
</evidence>
<dbReference type="EMBL" id="MLOK01000061">
    <property type="protein sequence ID" value="OIM20365.1"/>
    <property type="molecule type" value="Genomic_DNA"/>
</dbReference>
<keyword evidence="11 12" id="KW-0472">Membrane</keyword>
<evidence type="ECO:0000256" key="3">
    <source>
        <dbReference type="ARBA" id="ARBA00022448"/>
    </source>
</evidence>
<dbReference type="GO" id="GO:0009055">
    <property type="term" value="F:electron transfer activity"/>
    <property type="evidence" value="ECO:0007669"/>
    <property type="project" value="TreeGrafter"/>
</dbReference>
<feature type="transmembrane region" description="Helical" evidence="12">
    <location>
        <begin position="83"/>
        <end position="103"/>
    </location>
</feature>
<dbReference type="AlphaFoldDB" id="A0A483AY64"/>
<evidence type="ECO:0000256" key="4">
    <source>
        <dbReference type="ARBA" id="ARBA00022475"/>
    </source>
</evidence>
<dbReference type="PANTHER" id="PTHR43141">
    <property type="entry name" value="CYTOCHROME BD2 SUBUNIT II"/>
    <property type="match status" value="1"/>
</dbReference>
<keyword evidence="7" id="KW-0479">Metal-binding</keyword>
<keyword evidence="8" id="KW-0249">Electron transport</keyword>
<keyword evidence="3" id="KW-0813">Transport</keyword>
<dbReference type="GO" id="GO:0070069">
    <property type="term" value="C:cytochrome complex"/>
    <property type="evidence" value="ECO:0007669"/>
    <property type="project" value="TreeGrafter"/>
</dbReference>
<evidence type="ECO:0000256" key="6">
    <source>
        <dbReference type="ARBA" id="ARBA00022692"/>
    </source>
</evidence>
<dbReference type="Pfam" id="PF02322">
    <property type="entry name" value="Cyt_bd_oxida_II"/>
    <property type="match status" value="1"/>
</dbReference>
<organism evidence="14 15">
    <name type="scientific">Oenococcus oeni</name>
    <name type="common">Leuconostoc oenos</name>
    <dbReference type="NCBI Taxonomy" id="1247"/>
    <lineage>
        <taxon>Bacteria</taxon>
        <taxon>Bacillati</taxon>
        <taxon>Bacillota</taxon>
        <taxon>Bacilli</taxon>
        <taxon>Lactobacillales</taxon>
        <taxon>Lactobacillaceae</taxon>
        <taxon>Oenococcus</taxon>
    </lineage>
</organism>
<proteinExistence type="inferred from homology"/>
<comment type="similarity">
    <text evidence="2">Belongs to the cytochrome ubiquinol oxidase subunit 2 family.</text>
</comment>
<evidence type="ECO:0000256" key="8">
    <source>
        <dbReference type="ARBA" id="ARBA00022982"/>
    </source>
</evidence>
<dbReference type="PIRSF" id="PIRSF000267">
    <property type="entry name" value="Cyt_oxidse_sub2"/>
    <property type="match status" value="1"/>
</dbReference>
<dbReference type="PANTHER" id="PTHR43141:SF5">
    <property type="entry name" value="CYTOCHROME BD-I UBIQUINOL OXIDASE SUBUNIT 2"/>
    <property type="match status" value="1"/>
</dbReference>
<feature type="transmembrane region" description="Helical" evidence="12">
    <location>
        <begin position="225"/>
        <end position="243"/>
    </location>
</feature>
<evidence type="ECO:0000313" key="15">
    <source>
        <dbReference type="Proteomes" id="UP000181728"/>
    </source>
</evidence>
<feature type="transmembrane region" description="Helical" evidence="12">
    <location>
        <begin position="298"/>
        <end position="320"/>
    </location>
</feature>
<evidence type="ECO:0000256" key="2">
    <source>
        <dbReference type="ARBA" id="ARBA00007543"/>
    </source>
</evidence>
<dbReference type="GO" id="GO:0019646">
    <property type="term" value="P:aerobic electron transport chain"/>
    <property type="evidence" value="ECO:0007669"/>
    <property type="project" value="TreeGrafter"/>
</dbReference>
<dbReference type="RefSeq" id="WP_002817777.1">
    <property type="nucleotide sequence ID" value="NZ_CP027431.1"/>
</dbReference>
<feature type="transmembrane region" description="Helical" evidence="12">
    <location>
        <begin position="115"/>
        <end position="136"/>
    </location>
</feature>
<name>A0A483AY64_OENOE</name>
<dbReference type="Proteomes" id="UP000181728">
    <property type="component" value="Unassembled WGS sequence"/>
</dbReference>
<evidence type="ECO:0000256" key="1">
    <source>
        <dbReference type="ARBA" id="ARBA00004651"/>
    </source>
</evidence>
<dbReference type="NCBIfam" id="TIGR00203">
    <property type="entry name" value="cydB"/>
    <property type="match status" value="1"/>
</dbReference>
<dbReference type="GO" id="GO:0005886">
    <property type="term" value="C:plasma membrane"/>
    <property type="evidence" value="ECO:0007669"/>
    <property type="project" value="UniProtKB-SubCell"/>
</dbReference>
<evidence type="ECO:0000313" key="14">
    <source>
        <dbReference type="EMBL" id="OIM20365.1"/>
    </source>
</evidence>
<feature type="transmembrane region" description="Helical" evidence="12">
    <location>
        <begin position="156"/>
        <end position="179"/>
    </location>
</feature>
<evidence type="ECO:0000256" key="5">
    <source>
        <dbReference type="ARBA" id="ARBA00022617"/>
    </source>
</evidence>
<dbReference type="GO" id="GO:0016682">
    <property type="term" value="F:oxidoreductase activity, acting on diphenols and related substances as donors, oxygen as acceptor"/>
    <property type="evidence" value="ECO:0007669"/>
    <property type="project" value="TreeGrafter"/>
</dbReference>
<evidence type="ECO:0000256" key="11">
    <source>
        <dbReference type="ARBA" id="ARBA00023136"/>
    </source>
</evidence>
<reference evidence="13" key="2">
    <citation type="submission" date="2019-10" db="EMBL/GenBank/DDBJ databases">
        <title>Malate fermentation in French cider.</title>
        <authorList>
            <person name="Cousin F.J."/>
            <person name="Medina Fernandez S."/>
            <person name="Misery B."/>
            <person name="Laplace J.-M."/>
            <person name="Cretenet M."/>
        </authorList>
    </citation>
    <scope>NUCLEOTIDE SEQUENCE</scope>
    <source>
        <strain evidence="13">UCMA15129</strain>
    </source>
</reference>
<comment type="caution">
    <text evidence="14">The sequence shown here is derived from an EMBL/GenBank/DDBJ whole genome shotgun (WGS) entry which is preliminary data.</text>
</comment>
<evidence type="ECO:0000256" key="9">
    <source>
        <dbReference type="ARBA" id="ARBA00022989"/>
    </source>
</evidence>
<keyword evidence="9 12" id="KW-1133">Transmembrane helix</keyword>
<reference evidence="14 15" key="1">
    <citation type="journal article" date="2016" name="BMC Genomics">
        <title>Consensus pan-genome assembly of the specialised wine bacterium Oenococcus oeni.</title>
        <authorList>
            <person name="Sternes P.R."/>
            <person name="Borneman A.R."/>
        </authorList>
    </citation>
    <scope>NUCLEOTIDE SEQUENCE [LARGE SCALE GENOMIC DNA]</scope>
    <source>
        <strain evidence="14 15">AWRIB661</strain>
    </source>
</reference>
<dbReference type="InterPro" id="IPR003317">
    <property type="entry name" value="Cyt-d_oxidase_su2"/>
</dbReference>
<dbReference type="GeneID" id="75066747"/>
<gene>
    <name evidence="13" type="primary">cydB</name>
    <name evidence="14" type="ORF">ATX59_09245</name>
    <name evidence="13" type="ORF">GA838_07895</name>
</gene>
<keyword evidence="6 12" id="KW-0812">Transmembrane</keyword>
<sequence>MSIFQFLWFIVIAILFAGFLFFEGFDFGVGMATRFLANNDRERQTVLGAIAPHWDGNEVWLITAGGAMFASFPLWYASLFSGYYILLFLTLIALIFRGVSFEFVTHAENSFQRSLWLWSNFFGSLFSPFFLGMMFTSLIQGVPMDAQGNVWAGFNVVVNIFSVIGGLAVTYLSLIHGLHFLSLRTKNSLHNRAINMADKLYWLLYPILILFVVFSIFKTDFYEKHFFSSLLIVLIIVLLTLWGHLSIHFNHNGRAFFASGFSLVLIIAFIFNGLFPRVMISNNSKYDLLIKTASASKLTLEIMTGILVVLLPIVLIYFFWSYWVQRNRRSDSLSD</sequence>
<feature type="transmembrane region" description="Helical" evidence="12">
    <location>
        <begin position="255"/>
        <end position="278"/>
    </location>
</feature>
<evidence type="ECO:0000256" key="7">
    <source>
        <dbReference type="ARBA" id="ARBA00022723"/>
    </source>
</evidence>
<feature type="transmembrane region" description="Helical" evidence="12">
    <location>
        <begin position="200"/>
        <end position="219"/>
    </location>
</feature>
<keyword evidence="4" id="KW-1003">Cell membrane</keyword>
<keyword evidence="5" id="KW-0349">Heme</keyword>
<evidence type="ECO:0000313" key="13">
    <source>
        <dbReference type="EMBL" id="MDV7715658.1"/>
    </source>
</evidence>
<comment type="subcellular location">
    <subcellularLocation>
        <location evidence="1">Cell membrane</location>
        <topology evidence="1">Multi-pass membrane protein</topology>
    </subcellularLocation>
</comment>
<keyword evidence="10" id="KW-0408">Iron</keyword>
<evidence type="ECO:0000256" key="12">
    <source>
        <dbReference type="SAM" id="Phobius"/>
    </source>
</evidence>